<dbReference type="Gene3D" id="3.30.70.330">
    <property type="match status" value="1"/>
</dbReference>
<evidence type="ECO:0000256" key="1">
    <source>
        <dbReference type="ARBA" id="ARBA00022884"/>
    </source>
</evidence>
<accession>A0A517YQ11</accession>
<dbReference type="Pfam" id="PF00076">
    <property type="entry name" value="RRM_1"/>
    <property type="match status" value="1"/>
</dbReference>
<dbReference type="Proteomes" id="UP000317369">
    <property type="component" value="Chromosome"/>
</dbReference>
<name>A0A517YQ11_9BACT</name>
<sequence length="92" mass="10213">MVNIYVGNLPYSATADDLGKLFQTFGNVDKTIIIVDPQTGKSRGFGFVEMTTREEGLYAIEQLAGKIYNGRHLTINEARKTKKKSEEPTQAS</sequence>
<evidence type="ECO:0000313" key="4">
    <source>
        <dbReference type="Proteomes" id="UP000317369"/>
    </source>
</evidence>
<dbReference type="EMBL" id="CP036425">
    <property type="protein sequence ID" value="QDU32314.1"/>
    <property type="molecule type" value="Genomic_DNA"/>
</dbReference>
<reference evidence="3 4" key="1">
    <citation type="submission" date="2019-02" db="EMBL/GenBank/DDBJ databases">
        <title>Deep-cultivation of Planctomycetes and their phenomic and genomic characterization uncovers novel biology.</title>
        <authorList>
            <person name="Wiegand S."/>
            <person name="Jogler M."/>
            <person name="Boedeker C."/>
            <person name="Pinto D."/>
            <person name="Vollmers J."/>
            <person name="Rivas-Marin E."/>
            <person name="Kohn T."/>
            <person name="Peeters S.H."/>
            <person name="Heuer A."/>
            <person name="Rast P."/>
            <person name="Oberbeckmann S."/>
            <person name="Bunk B."/>
            <person name="Jeske O."/>
            <person name="Meyerdierks A."/>
            <person name="Storesund J.E."/>
            <person name="Kallscheuer N."/>
            <person name="Luecker S."/>
            <person name="Lage O.M."/>
            <person name="Pohl T."/>
            <person name="Merkel B.J."/>
            <person name="Hornburger P."/>
            <person name="Mueller R.-W."/>
            <person name="Bruemmer F."/>
            <person name="Labrenz M."/>
            <person name="Spormann A.M."/>
            <person name="Op den Camp H."/>
            <person name="Overmann J."/>
            <person name="Amann R."/>
            <person name="Jetten M.S.M."/>
            <person name="Mascher T."/>
            <person name="Medema M.H."/>
            <person name="Devos D.P."/>
            <person name="Kaster A.-K."/>
            <person name="Ovreas L."/>
            <person name="Rohde M."/>
            <person name="Galperin M.Y."/>
            <person name="Jogler C."/>
        </authorList>
    </citation>
    <scope>NUCLEOTIDE SEQUENCE [LARGE SCALE GENOMIC DNA]</scope>
    <source>
        <strain evidence="3 4">KS4</strain>
    </source>
</reference>
<keyword evidence="1" id="KW-0694">RNA-binding</keyword>
<dbReference type="SUPFAM" id="SSF54928">
    <property type="entry name" value="RNA-binding domain, RBD"/>
    <property type="match status" value="1"/>
</dbReference>
<dbReference type="PROSITE" id="PS50102">
    <property type="entry name" value="RRM"/>
    <property type="match status" value="1"/>
</dbReference>
<dbReference type="InterPro" id="IPR035979">
    <property type="entry name" value="RBD_domain_sf"/>
</dbReference>
<dbReference type="AlphaFoldDB" id="A0A517YQ11"/>
<dbReference type="SMART" id="SM00360">
    <property type="entry name" value="RRM"/>
    <property type="match status" value="1"/>
</dbReference>
<dbReference type="InterPro" id="IPR012677">
    <property type="entry name" value="Nucleotide-bd_a/b_plait_sf"/>
</dbReference>
<dbReference type="GO" id="GO:0003729">
    <property type="term" value="F:mRNA binding"/>
    <property type="evidence" value="ECO:0007669"/>
    <property type="project" value="TreeGrafter"/>
</dbReference>
<dbReference type="InterPro" id="IPR000504">
    <property type="entry name" value="RRM_dom"/>
</dbReference>
<dbReference type="PANTHER" id="PTHR48025">
    <property type="entry name" value="OS02G0815200 PROTEIN"/>
    <property type="match status" value="1"/>
</dbReference>
<evidence type="ECO:0000313" key="3">
    <source>
        <dbReference type="EMBL" id="QDU32314.1"/>
    </source>
</evidence>
<evidence type="ECO:0000259" key="2">
    <source>
        <dbReference type="PROSITE" id="PS50102"/>
    </source>
</evidence>
<gene>
    <name evidence="3" type="ORF">KS4_03460</name>
</gene>
<dbReference type="RefSeq" id="WP_145073690.1">
    <property type="nucleotide sequence ID" value="NZ_CP036425.1"/>
</dbReference>
<dbReference type="KEGG" id="pcor:KS4_03460"/>
<protein>
    <submittedName>
        <fullName evidence="3">RNA recognition motif (RRM, RBD, or RNP domain)</fullName>
    </submittedName>
</protein>
<dbReference type="OrthoDB" id="9798855at2"/>
<organism evidence="3 4">
    <name type="scientific">Poriferisphaera corsica</name>
    <dbReference type="NCBI Taxonomy" id="2528020"/>
    <lineage>
        <taxon>Bacteria</taxon>
        <taxon>Pseudomonadati</taxon>
        <taxon>Planctomycetota</taxon>
        <taxon>Phycisphaerae</taxon>
        <taxon>Phycisphaerales</taxon>
        <taxon>Phycisphaeraceae</taxon>
        <taxon>Poriferisphaera</taxon>
    </lineage>
</organism>
<feature type="domain" description="RRM" evidence="2">
    <location>
        <begin position="2"/>
        <end position="80"/>
    </location>
</feature>
<proteinExistence type="predicted"/>
<dbReference type="InterPro" id="IPR050502">
    <property type="entry name" value="Euk_RNA-bind_prot"/>
</dbReference>
<keyword evidence="4" id="KW-1185">Reference proteome</keyword>
<dbReference type="PANTHER" id="PTHR48025:SF1">
    <property type="entry name" value="RRM DOMAIN-CONTAINING PROTEIN"/>
    <property type="match status" value="1"/>
</dbReference>